<feature type="transmembrane region" description="Helical" evidence="2">
    <location>
        <begin position="12"/>
        <end position="32"/>
    </location>
</feature>
<evidence type="ECO:0000313" key="5">
    <source>
        <dbReference type="Proteomes" id="UP000199612"/>
    </source>
</evidence>
<organism evidence="4 5">
    <name type="scientific">Alkalibacterium subtropicum</name>
    <dbReference type="NCBI Taxonomy" id="753702"/>
    <lineage>
        <taxon>Bacteria</taxon>
        <taxon>Bacillati</taxon>
        <taxon>Bacillota</taxon>
        <taxon>Bacilli</taxon>
        <taxon>Lactobacillales</taxon>
        <taxon>Carnobacteriaceae</taxon>
        <taxon>Alkalibacterium</taxon>
    </lineage>
</organism>
<feature type="transmembrane region" description="Helical" evidence="2">
    <location>
        <begin position="171"/>
        <end position="192"/>
    </location>
</feature>
<evidence type="ECO:0000313" key="4">
    <source>
        <dbReference type="EMBL" id="SFC22839.1"/>
    </source>
</evidence>
<feature type="domain" description="CAAX prenyl protease 2/Lysostaphin resistance protein A-like" evidence="3">
    <location>
        <begin position="135"/>
        <end position="239"/>
    </location>
</feature>
<reference evidence="5" key="1">
    <citation type="submission" date="2016-10" db="EMBL/GenBank/DDBJ databases">
        <authorList>
            <person name="Varghese N."/>
            <person name="Submissions S."/>
        </authorList>
    </citation>
    <scope>NUCLEOTIDE SEQUENCE [LARGE SCALE GENOMIC DNA]</scope>
    <source>
        <strain evidence="5">DSM 23664</strain>
    </source>
</reference>
<keyword evidence="2" id="KW-1133">Transmembrane helix</keyword>
<evidence type="ECO:0000256" key="2">
    <source>
        <dbReference type="SAM" id="Phobius"/>
    </source>
</evidence>
<feature type="transmembrane region" description="Helical" evidence="2">
    <location>
        <begin position="254"/>
        <end position="274"/>
    </location>
</feature>
<feature type="transmembrane region" description="Helical" evidence="2">
    <location>
        <begin position="198"/>
        <end position="220"/>
    </location>
</feature>
<evidence type="ECO:0000256" key="1">
    <source>
        <dbReference type="ARBA" id="ARBA00009067"/>
    </source>
</evidence>
<feature type="transmembrane region" description="Helical" evidence="2">
    <location>
        <begin position="97"/>
        <end position="125"/>
    </location>
</feature>
<dbReference type="Proteomes" id="UP000199612">
    <property type="component" value="Unassembled WGS sequence"/>
</dbReference>
<dbReference type="AlphaFoldDB" id="A0A1I1HFA4"/>
<dbReference type="STRING" id="753702.SAMN04488102_10452"/>
<sequence length="284" mass="32825">MTPINRRALVNYVLITYGITWLCWISAFLLGFDDPSFSSMITVEYLQSDRLLPFLIFRFGVYGPLVASLIVTQYYYKKKGRQRLVQNIFRWRVKLKWYLAALIFPLLILSAVVVIGIVLTIPFAAFFNSQLPFLMFFPFLIYQILTSGLEEPGWRGFALELLEKAYSFEKMNWILGTVWAIWHFPYVIYLYYSDGLLFTLFSLAGFTLSIIGQTFIISWLYLNSRSVLLMILFHAWLNTVTTLFLGDITIEHPVMGTVPALATWGFVLLLTKYFPVGTLKNKSG</sequence>
<accession>A0A1I1HFA4</accession>
<dbReference type="RefSeq" id="WP_091529289.1">
    <property type="nucleotide sequence ID" value="NZ_FOLT01000004.1"/>
</dbReference>
<dbReference type="GO" id="GO:0080120">
    <property type="term" value="P:CAAX-box protein maturation"/>
    <property type="evidence" value="ECO:0007669"/>
    <property type="project" value="UniProtKB-ARBA"/>
</dbReference>
<dbReference type="PANTHER" id="PTHR35797">
    <property type="entry name" value="PROTEASE-RELATED"/>
    <property type="match status" value="1"/>
</dbReference>
<proteinExistence type="inferred from homology"/>
<comment type="similarity">
    <text evidence="1">Belongs to the UPF0177 family.</text>
</comment>
<gene>
    <name evidence="4" type="ORF">SAMN04488102_10452</name>
</gene>
<name>A0A1I1HFA4_9LACT</name>
<keyword evidence="2" id="KW-0812">Transmembrane</keyword>
<dbReference type="Pfam" id="PF02517">
    <property type="entry name" value="Rce1-like"/>
    <property type="match status" value="1"/>
</dbReference>
<dbReference type="EMBL" id="FOLT01000004">
    <property type="protein sequence ID" value="SFC22839.1"/>
    <property type="molecule type" value="Genomic_DNA"/>
</dbReference>
<protein>
    <recommendedName>
        <fullName evidence="3">CAAX prenyl protease 2/Lysostaphin resistance protein A-like domain-containing protein</fullName>
    </recommendedName>
</protein>
<dbReference type="InterPro" id="IPR003675">
    <property type="entry name" value="Rce1/LyrA-like_dom"/>
</dbReference>
<evidence type="ECO:0000259" key="3">
    <source>
        <dbReference type="Pfam" id="PF02517"/>
    </source>
</evidence>
<feature type="transmembrane region" description="Helical" evidence="2">
    <location>
        <begin position="131"/>
        <end position="150"/>
    </location>
</feature>
<keyword evidence="2" id="KW-0472">Membrane</keyword>
<feature type="transmembrane region" description="Helical" evidence="2">
    <location>
        <begin position="52"/>
        <end position="76"/>
    </location>
</feature>
<dbReference type="InterPro" id="IPR042150">
    <property type="entry name" value="MmRce1-like"/>
</dbReference>
<dbReference type="GO" id="GO:0004175">
    <property type="term" value="F:endopeptidase activity"/>
    <property type="evidence" value="ECO:0007669"/>
    <property type="project" value="UniProtKB-ARBA"/>
</dbReference>
<feature type="transmembrane region" description="Helical" evidence="2">
    <location>
        <begin position="227"/>
        <end position="248"/>
    </location>
</feature>
<keyword evidence="5" id="KW-1185">Reference proteome</keyword>
<dbReference type="PANTHER" id="PTHR35797:SF1">
    <property type="entry name" value="PROTEASE"/>
    <property type="match status" value="1"/>
</dbReference>
<dbReference type="OrthoDB" id="9777755at2"/>